<comment type="subcellular location">
    <subcellularLocation>
        <location evidence="1 12">Cytoplasm</location>
    </subcellularLocation>
</comment>
<dbReference type="NCBIfam" id="TIGR00435">
    <property type="entry name" value="cysS"/>
    <property type="match status" value="1"/>
</dbReference>
<keyword evidence="6 12" id="KW-0479">Metal-binding</keyword>
<feature type="binding site" evidence="12">
    <location>
        <position position="225"/>
    </location>
    <ligand>
        <name>Zn(2+)</name>
        <dbReference type="ChEBI" id="CHEBI:29105"/>
    </ligand>
</feature>
<evidence type="ECO:0000256" key="3">
    <source>
        <dbReference type="ARBA" id="ARBA00011245"/>
    </source>
</evidence>
<comment type="subunit">
    <text evidence="3 12">Monomer.</text>
</comment>
<comment type="cofactor">
    <cofactor evidence="12">
        <name>Zn(2+)</name>
        <dbReference type="ChEBI" id="CHEBI:29105"/>
    </cofactor>
    <text evidence="12">Binds 1 zinc ion per subunit.</text>
</comment>
<dbReference type="InterPro" id="IPR056411">
    <property type="entry name" value="CysS_C"/>
</dbReference>
<dbReference type="PANTHER" id="PTHR10890">
    <property type="entry name" value="CYSTEINYL-TRNA SYNTHETASE"/>
    <property type="match status" value="1"/>
</dbReference>
<evidence type="ECO:0000313" key="14">
    <source>
        <dbReference type="EMBL" id="GGB12053.1"/>
    </source>
</evidence>
<reference evidence="14" key="1">
    <citation type="journal article" date="2014" name="Int. J. Syst. Evol. Microbiol.">
        <title>Complete genome sequence of Corynebacterium casei LMG S-19264T (=DSM 44701T), isolated from a smear-ripened cheese.</title>
        <authorList>
            <consortium name="US DOE Joint Genome Institute (JGI-PGF)"/>
            <person name="Walter F."/>
            <person name="Albersmeier A."/>
            <person name="Kalinowski J."/>
            <person name="Ruckert C."/>
        </authorList>
    </citation>
    <scope>NUCLEOTIDE SEQUENCE</scope>
    <source>
        <strain evidence="14">CGMCC 1.15448</strain>
    </source>
</reference>
<dbReference type="Pfam" id="PF23493">
    <property type="entry name" value="CysS_C"/>
    <property type="match status" value="1"/>
</dbReference>
<dbReference type="PANTHER" id="PTHR10890:SF3">
    <property type="entry name" value="CYSTEINE--TRNA LIGASE, CYTOPLASMIC"/>
    <property type="match status" value="1"/>
</dbReference>
<evidence type="ECO:0000259" key="13">
    <source>
        <dbReference type="SMART" id="SM00840"/>
    </source>
</evidence>
<dbReference type="SMART" id="SM00840">
    <property type="entry name" value="DALR_2"/>
    <property type="match status" value="1"/>
</dbReference>
<dbReference type="EC" id="6.1.1.16" evidence="12"/>
<evidence type="ECO:0000256" key="10">
    <source>
        <dbReference type="ARBA" id="ARBA00022917"/>
    </source>
</evidence>
<dbReference type="InterPro" id="IPR014729">
    <property type="entry name" value="Rossmann-like_a/b/a_fold"/>
</dbReference>
<proteinExistence type="inferred from homology"/>
<evidence type="ECO:0000256" key="9">
    <source>
        <dbReference type="ARBA" id="ARBA00022840"/>
    </source>
</evidence>
<keyword evidence="10 12" id="KW-0648">Protein biosynthesis</keyword>
<dbReference type="InterPro" id="IPR015273">
    <property type="entry name" value="Cys-tRNA-synt_Ia_DALR"/>
</dbReference>
<comment type="caution">
    <text evidence="14">The sequence shown here is derived from an EMBL/GenBank/DDBJ whole genome shotgun (WGS) entry which is preliminary data.</text>
</comment>
<keyword evidence="15" id="KW-1185">Reference proteome</keyword>
<dbReference type="AlphaFoldDB" id="A0A8J2UFV8"/>
<dbReference type="CDD" id="cd00672">
    <property type="entry name" value="CysRS_core"/>
    <property type="match status" value="1"/>
</dbReference>
<evidence type="ECO:0000256" key="4">
    <source>
        <dbReference type="ARBA" id="ARBA00022490"/>
    </source>
</evidence>
<dbReference type="EMBL" id="BMJC01000004">
    <property type="protein sequence ID" value="GGB12053.1"/>
    <property type="molecule type" value="Genomic_DNA"/>
</dbReference>
<dbReference type="SUPFAM" id="SSF47323">
    <property type="entry name" value="Anticodon-binding domain of a subclass of class I aminoacyl-tRNA synthetases"/>
    <property type="match status" value="1"/>
</dbReference>
<dbReference type="GO" id="GO:0006423">
    <property type="term" value="P:cysteinyl-tRNA aminoacylation"/>
    <property type="evidence" value="ECO:0007669"/>
    <property type="project" value="UniProtKB-UniRule"/>
</dbReference>
<dbReference type="GO" id="GO:0008270">
    <property type="term" value="F:zinc ion binding"/>
    <property type="evidence" value="ECO:0007669"/>
    <property type="project" value="UniProtKB-UniRule"/>
</dbReference>
<dbReference type="Gene3D" id="1.20.120.1910">
    <property type="entry name" value="Cysteine-tRNA ligase, C-terminal anti-codon recognition domain"/>
    <property type="match status" value="1"/>
</dbReference>
<evidence type="ECO:0000256" key="5">
    <source>
        <dbReference type="ARBA" id="ARBA00022598"/>
    </source>
</evidence>
<evidence type="ECO:0000313" key="15">
    <source>
        <dbReference type="Proteomes" id="UP000607559"/>
    </source>
</evidence>
<dbReference type="GO" id="GO:0004817">
    <property type="term" value="F:cysteine-tRNA ligase activity"/>
    <property type="evidence" value="ECO:0007669"/>
    <property type="project" value="UniProtKB-UniRule"/>
</dbReference>
<comment type="similarity">
    <text evidence="2 12">Belongs to the class-I aminoacyl-tRNA synthetase family.</text>
</comment>
<evidence type="ECO:0000256" key="8">
    <source>
        <dbReference type="ARBA" id="ARBA00022833"/>
    </source>
</evidence>
<protein>
    <recommendedName>
        <fullName evidence="12">Cysteine--tRNA ligase</fullName>
        <ecNumber evidence="12">6.1.1.16</ecNumber>
    </recommendedName>
    <alternativeName>
        <fullName evidence="12">Cysteinyl-tRNA synthetase</fullName>
        <shortName evidence="12">CysRS</shortName>
    </alternativeName>
</protein>
<feature type="binding site" evidence="12">
    <location>
        <position position="285"/>
    </location>
    <ligand>
        <name>ATP</name>
        <dbReference type="ChEBI" id="CHEBI:30616"/>
    </ligand>
</feature>
<comment type="caution">
    <text evidence="12">Lacks conserved residue(s) required for the propagation of feature annotation.</text>
</comment>
<dbReference type="InterPro" id="IPR015803">
    <property type="entry name" value="Cys-tRNA-ligase"/>
</dbReference>
<dbReference type="InterPro" id="IPR032678">
    <property type="entry name" value="tRNA-synt_1_cat_dom"/>
</dbReference>
<accession>A0A8J2UFV8</accession>
<keyword evidence="7 12" id="KW-0547">Nucleotide-binding</keyword>
<feature type="short sequence motif" description="'HIGH' region" evidence="12">
    <location>
        <begin position="32"/>
        <end position="42"/>
    </location>
</feature>
<evidence type="ECO:0000256" key="6">
    <source>
        <dbReference type="ARBA" id="ARBA00022723"/>
    </source>
</evidence>
<keyword evidence="5 12" id="KW-0436">Ligase</keyword>
<dbReference type="GO" id="GO:0005524">
    <property type="term" value="F:ATP binding"/>
    <property type="evidence" value="ECO:0007669"/>
    <property type="project" value="UniProtKB-UniRule"/>
</dbReference>
<keyword evidence="4 12" id="KW-0963">Cytoplasm</keyword>
<gene>
    <name evidence="12 14" type="primary">cysS</name>
    <name evidence="14" type="ORF">GCM10011511_39570</name>
</gene>
<feature type="domain" description="Cysteinyl-tRNA synthetase class Ia DALR" evidence="13">
    <location>
        <begin position="382"/>
        <end position="454"/>
    </location>
</feature>
<reference evidence="14" key="2">
    <citation type="submission" date="2020-09" db="EMBL/GenBank/DDBJ databases">
        <authorList>
            <person name="Sun Q."/>
            <person name="Zhou Y."/>
        </authorList>
    </citation>
    <scope>NUCLEOTIDE SEQUENCE</scope>
    <source>
        <strain evidence="14">CGMCC 1.15448</strain>
    </source>
</reference>
<evidence type="ECO:0000256" key="1">
    <source>
        <dbReference type="ARBA" id="ARBA00004496"/>
    </source>
</evidence>
<dbReference type="RefSeq" id="WP_188934934.1">
    <property type="nucleotide sequence ID" value="NZ_BMJC01000004.1"/>
</dbReference>
<organism evidence="14 15">
    <name type="scientific">Puia dinghuensis</name>
    <dbReference type="NCBI Taxonomy" id="1792502"/>
    <lineage>
        <taxon>Bacteria</taxon>
        <taxon>Pseudomonadati</taxon>
        <taxon>Bacteroidota</taxon>
        <taxon>Chitinophagia</taxon>
        <taxon>Chitinophagales</taxon>
        <taxon>Chitinophagaceae</taxon>
        <taxon>Puia</taxon>
    </lineage>
</organism>
<name>A0A8J2UFV8_9BACT</name>
<dbReference type="Gene3D" id="3.40.50.620">
    <property type="entry name" value="HUPs"/>
    <property type="match status" value="1"/>
</dbReference>
<feature type="binding site" evidence="12">
    <location>
        <position position="30"/>
    </location>
    <ligand>
        <name>Zn(2+)</name>
        <dbReference type="ChEBI" id="CHEBI:29105"/>
    </ligand>
</feature>
<keyword evidence="9 12" id="KW-0067">ATP-binding</keyword>
<evidence type="ECO:0000256" key="12">
    <source>
        <dbReference type="HAMAP-Rule" id="MF_00041"/>
    </source>
</evidence>
<keyword evidence="11 12" id="KW-0030">Aminoacyl-tRNA synthetase</keyword>
<keyword evidence="8 12" id="KW-0862">Zinc</keyword>
<dbReference type="SUPFAM" id="SSF52374">
    <property type="entry name" value="Nucleotidylyl transferase"/>
    <property type="match status" value="1"/>
</dbReference>
<dbReference type="Proteomes" id="UP000607559">
    <property type="component" value="Unassembled WGS sequence"/>
</dbReference>
<dbReference type="HAMAP" id="MF_00041">
    <property type="entry name" value="Cys_tRNA_synth"/>
    <property type="match status" value="1"/>
</dbReference>
<dbReference type="Pfam" id="PF01406">
    <property type="entry name" value="tRNA-synt_1e"/>
    <property type="match status" value="1"/>
</dbReference>
<dbReference type="PRINTS" id="PR00983">
    <property type="entry name" value="TRNASYNTHCYS"/>
</dbReference>
<dbReference type="Pfam" id="PF09190">
    <property type="entry name" value="DALR_2"/>
    <property type="match status" value="1"/>
</dbReference>
<dbReference type="InterPro" id="IPR009080">
    <property type="entry name" value="tRNAsynth_Ia_anticodon-bd"/>
</dbReference>
<dbReference type="InterPro" id="IPR024909">
    <property type="entry name" value="Cys-tRNA/MSH_ligase"/>
</dbReference>
<evidence type="ECO:0000256" key="7">
    <source>
        <dbReference type="ARBA" id="ARBA00022741"/>
    </source>
</evidence>
<sequence length="503" mass="57414">MSQLKVHNSYTRQKEVFTPLTAGHVGMYVCGPTVSGESHLGHARPTITFDFIYRYLLHLGYKVRYVRNITDAGHFEEEGREAEDKISKKAVLEKLEPMELVQKYTNLFHWAMRQFNNLNPSIEPTATGHIVEQIGMIETIIREGYAYVVNGSVYFDVKKYAAQYPYGKLSGRVLDDLLETTRDLEGQEEKRNRQDFALWKAAPPEHIMRWQSPWGEGFPGWHIECSAMSTKYLGTEFDIHGGGMDLMFPHHESEIAQSTICNHRVPARYWIHNNMITINGKKMGKAYGNQIRLSEMFTGKHPLLQQAYSPMTIRFFILQTHYRSTLDFSNEALQAAEKGLKRLWEAYDLLKKLVADEGEGNGSPATTADPALDDKVTKQLREMDEFMKDDFNTAKVLANLFELVPVINSLKGGQIRRDALSPATLQLMKRYFTDYIENILGLKGESTGDDQKLSGVMELLIDIRRDARSKKDYSTSDKIRNQLLQLGIVLKDEKDGGVSYTFA</sequence>
<evidence type="ECO:0000256" key="11">
    <source>
        <dbReference type="ARBA" id="ARBA00023146"/>
    </source>
</evidence>
<evidence type="ECO:0000256" key="2">
    <source>
        <dbReference type="ARBA" id="ARBA00005594"/>
    </source>
</evidence>
<feature type="binding site" evidence="12">
    <location>
        <position position="250"/>
    </location>
    <ligand>
        <name>Zn(2+)</name>
        <dbReference type="ChEBI" id="CHEBI:29105"/>
    </ligand>
</feature>
<dbReference type="GO" id="GO:0005829">
    <property type="term" value="C:cytosol"/>
    <property type="evidence" value="ECO:0007669"/>
    <property type="project" value="TreeGrafter"/>
</dbReference>
<comment type="catalytic activity">
    <reaction evidence="12">
        <text>tRNA(Cys) + L-cysteine + ATP = L-cysteinyl-tRNA(Cys) + AMP + diphosphate</text>
        <dbReference type="Rhea" id="RHEA:17773"/>
        <dbReference type="Rhea" id="RHEA-COMP:9661"/>
        <dbReference type="Rhea" id="RHEA-COMP:9679"/>
        <dbReference type="ChEBI" id="CHEBI:30616"/>
        <dbReference type="ChEBI" id="CHEBI:33019"/>
        <dbReference type="ChEBI" id="CHEBI:35235"/>
        <dbReference type="ChEBI" id="CHEBI:78442"/>
        <dbReference type="ChEBI" id="CHEBI:78517"/>
        <dbReference type="ChEBI" id="CHEBI:456215"/>
        <dbReference type="EC" id="6.1.1.16"/>
    </reaction>
</comment>
<feature type="binding site" evidence="12">
    <location>
        <position position="254"/>
    </location>
    <ligand>
        <name>Zn(2+)</name>
        <dbReference type="ChEBI" id="CHEBI:29105"/>
    </ligand>
</feature>